<protein>
    <submittedName>
        <fullName evidence="2">Uncharacterized protein</fullName>
    </submittedName>
</protein>
<evidence type="ECO:0000256" key="1">
    <source>
        <dbReference type="SAM" id="MobiDB-lite"/>
    </source>
</evidence>
<evidence type="ECO:0000313" key="3">
    <source>
        <dbReference type="EMBL" id="CAB5170493.1"/>
    </source>
</evidence>
<feature type="region of interest" description="Disordered" evidence="1">
    <location>
        <begin position="138"/>
        <end position="162"/>
    </location>
</feature>
<organism evidence="2">
    <name type="scientific">uncultured Caudovirales phage</name>
    <dbReference type="NCBI Taxonomy" id="2100421"/>
    <lineage>
        <taxon>Viruses</taxon>
        <taxon>Duplodnaviria</taxon>
        <taxon>Heunggongvirae</taxon>
        <taxon>Uroviricota</taxon>
        <taxon>Caudoviricetes</taxon>
        <taxon>Peduoviridae</taxon>
        <taxon>Maltschvirus</taxon>
        <taxon>Maltschvirus maltsch</taxon>
    </lineage>
</organism>
<evidence type="ECO:0000313" key="2">
    <source>
        <dbReference type="EMBL" id="CAB4126224.1"/>
    </source>
</evidence>
<accession>A0A6J5KV04</accession>
<reference evidence="2" key="1">
    <citation type="submission" date="2020-04" db="EMBL/GenBank/DDBJ databases">
        <authorList>
            <person name="Chiriac C."/>
            <person name="Salcher M."/>
            <person name="Ghai R."/>
            <person name="Kavagutti S V."/>
        </authorList>
    </citation>
    <scope>NUCLEOTIDE SEQUENCE</scope>
</reference>
<sequence>MEAGNRQDVNLVLRDFKTPNGQVDYPSLFKIPVSQRLPMMAKTDIKRTAAIVGVGLTAALESMNLVRPMNATQIMDLVDAIIETSEEDSLSIEDLMLFLQQLVRGQYGKLYESLDIPKFMTMFEDYREERFQSIRNIRDEQSASHRPSYHEERISETFTKEDRSKHEAARIDYLLKSKK</sequence>
<dbReference type="EMBL" id="LR798204">
    <property type="protein sequence ID" value="CAB5170493.1"/>
    <property type="molecule type" value="Genomic_DNA"/>
</dbReference>
<proteinExistence type="predicted"/>
<name>A0A6J5KV04_9CAUD</name>
<dbReference type="EMBL" id="LR796194">
    <property type="protein sequence ID" value="CAB4126224.1"/>
    <property type="molecule type" value="Genomic_DNA"/>
</dbReference>
<gene>
    <name evidence="3" type="ORF">UFOVP153_24</name>
    <name evidence="2" type="ORF">UFOVP69_34</name>
</gene>